<accession>A0ABS2UWV1</accession>
<dbReference type="EMBL" id="JAFEJA010000001">
    <property type="protein sequence ID" value="MBM9622025.1"/>
    <property type="molecule type" value="Genomic_DNA"/>
</dbReference>
<organism evidence="2 3">
    <name type="scientific">Streptomyces zhihengii</name>
    <dbReference type="NCBI Taxonomy" id="1818004"/>
    <lineage>
        <taxon>Bacteria</taxon>
        <taxon>Bacillati</taxon>
        <taxon>Actinomycetota</taxon>
        <taxon>Actinomycetes</taxon>
        <taxon>Kitasatosporales</taxon>
        <taxon>Streptomycetaceae</taxon>
        <taxon>Streptomyces</taxon>
    </lineage>
</organism>
<proteinExistence type="predicted"/>
<dbReference type="RefSeq" id="WP_205375818.1">
    <property type="nucleotide sequence ID" value="NZ_JAFEJA010000001.1"/>
</dbReference>
<comment type="caution">
    <text evidence="2">The sequence shown here is derived from an EMBL/GenBank/DDBJ whole genome shotgun (WGS) entry which is preliminary data.</text>
</comment>
<protein>
    <recommendedName>
        <fullName evidence="4">Large membrane protein</fullName>
    </recommendedName>
</protein>
<feature type="region of interest" description="Disordered" evidence="1">
    <location>
        <begin position="286"/>
        <end position="332"/>
    </location>
</feature>
<feature type="region of interest" description="Disordered" evidence="1">
    <location>
        <begin position="387"/>
        <end position="412"/>
    </location>
</feature>
<dbReference type="InterPro" id="IPR006311">
    <property type="entry name" value="TAT_signal"/>
</dbReference>
<name>A0ABS2UWV1_9ACTN</name>
<evidence type="ECO:0000313" key="3">
    <source>
        <dbReference type="Proteomes" id="UP000664109"/>
    </source>
</evidence>
<feature type="compositionally biased region" description="Gly residues" evidence="1">
    <location>
        <begin position="39"/>
        <end position="53"/>
    </location>
</feature>
<evidence type="ECO:0000313" key="2">
    <source>
        <dbReference type="EMBL" id="MBM9622025.1"/>
    </source>
</evidence>
<keyword evidence="3" id="KW-1185">Reference proteome</keyword>
<dbReference type="PROSITE" id="PS51318">
    <property type="entry name" value="TAT"/>
    <property type="match status" value="1"/>
</dbReference>
<sequence length="492" mass="49378">MSSTEKAHDGPRRRSPLVVASVVAAVLVAGGGGAYFAAAGSGGGDGTAGGRSGTGEDAGPAPLLALDTAGGGIAPGEPDPNGRGVVYRASGELPDGPGRAAVRTATGSVTADEVARLAKALGIADAPRLEGTAWKAGAPQDGSGPVLEVNKEAPGTWTFQRFGAAPSGDDCPRAKPCPDGGTPGGDPGGAVSEAVARKAAAPVLEAAGQGGAELRAGQLMGAVRVVNADPVIDGLPTYGWSTGVQVGPDGQVVGGSGRLKEPARAHSYPVVTADAAVEALNESSRGDGRIGIGGCATPVPHQDELRPDAEPPAPGKPVRPDAPCDVKDDRTPTGRLTITEAVFGLAAQQVDGRPALVPSWLFQVKAESGGDPFTLARTAVEPQYVKADEPPAREIPRSGDPDGVPPLPGTSYTADGRTLTVTFWGGVCDTYRAEAAESAGKVTVEVTVVDPDPDRVCIAVAEEQSVKVTLDAPLGGRTVVDASNGKELPLRK</sequence>
<feature type="region of interest" description="Disordered" evidence="1">
    <location>
        <begin position="39"/>
        <end position="81"/>
    </location>
</feature>
<dbReference type="Proteomes" id="UP000664109">
    <property type="component" value="Unassembled WGS sequence"/>
</dbReference>
<evidence type="ECO:0000256" key="1">
    <source>
        <dbReference type="SAM" id="MobiDB-lite"/>
    </source>
</evidence>
<feature type="compositionally biased region" description="Basic and acidic residues" evidence="1">
    <location>
        <begin position="318"/>
        <end position="332"/>
    </location>
</feature>
<evidence type="ECO:0008006" key="4">
    <source>
        <dbReference type="Google" id="ProtNLM"/>
    </source>
</evidence>
<feature type="region of interest" description="Disordered" evidence="1">
    <location>
        <begin position="162"/>
        <end position="190"/>
    </location>
</feature>
<feature type="compositionally biased region" description="Basic and acidic residues" evidence="1">
    <location>
        <begin position="387"/>
        <end position="400"/>
    </location>
</feature>
<reference evidence="2 3" key="1">
    <citation type="journal article" date="2016" name="Arch. Microbiol.">
        <title>Streptomyces zhihengii sp. nov., isolated from rhizospheric soil of Psammosilene tunicoides.</title>
        <authorList>
            <person name="Huang M.J."/>
            <person name="Fei J.J."/>
            <person name="Salam N."/>
            <person name="Kim C.J."/>
            <person name="Hozzein W.N."/>
            <person name="Xiao M."/>
            <person name="Huang H.Q."/>
            <person name="Li W.J."/>
        </authorList>
    </citation>
    <scope>NUCLEOTIDE SEQUENCE [LARGE SCALE GENOMIC DNA]</scope>
    <source>
        <strain evidence="2 3">YIM T102</strain>
    </source>
</reference>
<gene>
    <name evidence="2" type="ORF">JE024_25475</name>
</gene>